<dbReference type="SUPFAM" id="SSF55347">
    <property type="entry name" value="Glyceraldehyde-3-phosphate dehydrogenase-like, C-terminal domain"/>
    <property type="match status" value="1"/>
</dbReference>
<evidence type="ECO:0000259" key="4">
    <source>
        <dbReference type="Pfam" id="PF22725"/>
    </source>
</evidence>
<dbReference type="SUPFAM" id="SSF51735">
    <property type="entry name" value="NAD(P)-binding Rossmann-fold domains"/>
    <property type="match status" value="1"/>
</dbReference>
<dbReference type="Gene3D" id="3.30.360.10">
    <property type="entry name" value="Dihydrodipicolinate Reductase, domain 2"/>
    <property type="match status" value="1"/>
</dbReference>
<comment type="similarity">
    <text evidence="1">Belongs to the Gfo/Idh/MocA family.</text>
</comment>
<dbReference type="InterPro" id="IPR055170">
    <property type="entry name" value="GFO_IDH_MocA-like_dom"/>
</dbReference>
<evidence type="ECO:0000313" key="5">
    <source>
        <dbReference type="EMBL" id="RCK68836.1"/>
    </source>
</evidence>
<feature type="domain" description="GFO/IDH/MocA-like oxidoreductase" evidence="4">
    <location>
        <begin position="141"/>
        <end position="256"/>
    </location>
</feature>
<dbReference type="InterPro" id="IPR036291">
    <property type="entry name" value="NAD(P)-bd_dom_sf"/>
</dbReference>
<comment type="caution">
    <text evidence="5">The sequence shown here is derived from an EMBL/GenBank/DDBJ whole genome shotgun (WGS) entry which is preliminary data.</text>
</comment>
<keyword evidence="2" id="KW-0560">Oxidoreductase</keyword>
<dbReference type="InterPro" id="IPR050984">
    <property type="entry name" value="Gfo/Idh/MocA_domain"/>
</dbReference>
<dbReference type="GO" id="GO:0016491">
    <property type="term" value="F:oxidoreductase activity"/>
    <property type="evidence" value="ECO:0007669"/>
    <property type="project" value="UniProtKB-KW"/>
</dbReference>
<keyword evidence="6" id="KW-1185">Reference proteome</keyword>
<proteinExistence type="inferred from homology"/>
<dbReference type="PANTHER" id="PTHR22604">
    <property type="entry name" value="OXIDOREDUCTASES"/>
    <property type="match status" value="1"/>
</dbReference>
<reference evidence="5 6" key="1">
    <citation type="submission" date="2018-07" db="EMBL/GenBank/DDBJ databases">
        <title>Desertimonas flava gen. nov. sp. nov.</title>
        <authorList>
            <person name="Liu S."/>
        </authorList>
    </citation>
    <scope>NUCLEOTIDE SEQUENCE [LARGE SCALE GENOMIC DNA]</scope>
    <source>
        <strain evidence="5 6">16Sb5-5</strain>
    </source>
</reference>
<dbReference type="AlphaFoldDB" id="A0A367YSI2"/>
<protein>
    <submittedName>
        <fullName evidence="5">Gfo/Idh/MocA family oxidoreductase</fullName>
    </submittedName>
</protein>
<dbReference type="Pfam" id="PF22725">
    <property type="entry name" value="GFO_IDH_MocA_C3"/>
    <property type="match status" value="1"/>
</dbReference>
<dbReference type="Gene3D" id="3.40.50.720">
    <property type="entry name" value="NAD(P)-binding Rossmann-like Domain"/>
    <property type="match status" value="1"/>
</dbReference>
<evidence type="ECO:0000256" key="1">
    <source>
        <dbReference type="ARBA" id="ARBA00010928"/>
    </source>
</evidence>
<evidence type="ECO:0000313" key="6">
    <source>
        <dbReference type="Proteomes" id="UP000252770"/>
    </source>
</evidence>
<evidence type="ECO:0000259" key="3">
    <source>
        <dbReference type="Pfam" id="PF01408"/>
    </source>
</evidence>
<dbReference type="Pfam" id="PF01408">
    <property type="entry name" value="GFO_IDH_MocA"/>
    <property type="match status" value="1"/>
</dbReference>
<accession>A0A367YSI2</accession>
<organism evidence="5 6">
    <name type="scientific">Desertihabitans brevis</name>
    <dbReference type="NCBI Taxonomy" id="2268447"/>
    <lineage>
        <taxon>Bacteria</taxon>
        <taxon>Bacillati</taxon>
        <taxon>Actinomycetota</taxon>
        <taxon>Actinomycetes</taxon>
        <taxon>Propionibacteriales</taxon>
        <taxon>Propionibacteriaceae</taxon>
        <taxon>Desertihabitans</taxon>
    </lineage>
</organism>
<gene>
    <name evidence="5" type="ORF">DT076_14115</name>
</gene>
<dbReference type="EMBL" id="QOUI01000009">
    <property type="protein sequence ID" value="RCK68836.1"/>
    <property type="molecule type" value="Genomic_DNA"/>
</dbReference>
<dbReference type="GO" id="GO:0000166">
    <property type="term" value="F:nucleotide binding"/>
    <property type="evidence" value="ECO:0007669"/>
    <property type="project" value="InterPro"/>
</dbReference>
<evidence type="ECO:0000256" key="2">
    <source>
        <dbReference type="ARBA" id="ARBA00023002"/>
    </source>
</evidence>
<feature type="domain" description="Gfo/Idh/MocA-like oxidoreductase N-terminal" evidence="3">
    <location>
        <begin position="14"/>
        <end position="127"/>
    </location>
</feature>
<sequence>MDAAEDPREAPPLRWGVLAPGGIGRTFVRAVTEHTRSSVVAVGSRSQERADAFAAEFDVPRGYGSYAELVADEEVDAVYVASPHSEHAAQALLALEAGKPVLVEKAFTRNRAEAQQVFDAAGSAGLFAMEAMWTRHLPHVLQLHQLLAEGAIGEVVAVRADHGQFFAFDPAHRMYDPALAGGALLDLGVYPLAFVLDLLGAPASVTASGTLTETGVDGQVGVLLDTPGRAQGVAHTTLWSATPNTAVVCGTEGRIEVAGTFFTPTTLTLVPRQGDRVTFDGRVDGGFQYQVAEAARRITAGEQQSPRMSWQHTLDVMAVLDEARRQVGVSFPGEPR</sequence>
<dbReference type="Proteomes" id="UP000252770">
    <property type="component" value="Unassembled WGS sequence"/>
</dbReference>
<dbReference type="InterPro" id="IPR000683">
    <property type="entry name" value="Gfo/Idh/MocA-like_OxRdtase_N"/>
</dbReference>
<name>A0A367YSI2_9ACTN</name>
<dbReference type="PANTHER" id="PTHR22604:SF105">
    <property type="entry name" value="TRANS-1,2-DIHYDROBENZENE-1,2-DIOL DEHYDROGENASE"/>
    <property type="match status" value="1"/>
</dbReference>